<feature type="region of interest" description="Disordered" evidence="1">
    <location>
        <begin position="221"/>
        <end position="244"/>
    </location>
</feature>
<evidence type="ECO:0000256" key="1">
    <source>
        <dbReference type="SAM" id="MobiDB-lite"/>
    </source>
</evidence>
<feature type="compositionally biased region" description="Polar residues" evidence="1">
    <location>
        <begin position="230"/>
        <end position="244"/>
    </location>
</feature>
<accession>A0A4R2EHP9</accession>
<proteinExistence type="predicted"/>
<name>A0A4R2EHP9_9BACT</name>
<keyword evidence="3" id="KW-1185">Reference proteome</keyword>
<sequence length="244" mass="27566">MSKLLLRSYTMSDSDMLTETKTKLEFAKQDINLLQSVEPSLTLAEIEAKIVEVEECLNDYSSLESNGIITIATEELQRTMQECREEVQFFFFHCERALSDKAAASTRFGRKGVEKARSNPVKMASLLNQIIANYSDPEYEDKLDARLTKGYMNKLESLHTRLTDAIAAQSLAKTNRPANTEIRIAKYNAVWSFARNICDIAKVAFRGSHAKQQQYFMYERPAAKKGSRSALKNASLPAQESEQA</sequence>
<comment type="caution">
    <text evidence="2">The sequence shown here is derived from an EMBL/GenBank/DDBJ whole genome shotgun (WGS) entry which is preliminary data.</text>
</comment>
<reference evidence="2 3" key="1">
    <citation type="submission" date="2019-03" db="EMBL/GenBank/DDBJ databases">
        <title>Genomic Encyclopedia of Archaeal and Bacterial Type Strains, Phase II (KMG-II): from individual species to whole genera.</title>
        <authorList>
            <person name="Goeker M."/>
        </authorList>
    </citation>
    <scope>NUCLEOTIDE SEQUENCE [LARGE SCALE GENOMIC DNA]</scope>
    <source>
        <strain evidence="2 3">RL-C</strain>
    </source>
</reference>
<organism evidence="2 3">
    <name type="scientific">Acetobacteroides hydrogenigenes</name>
    <dbReference type="NCBI Taxonomy" id="979970"/>
    <lineage>
        <taxon>Bacteria</taxon>
        <taxon>Pseudomonadati</taxon>
        <taxon>Bacteroidota</taxon>
        <taxon>Bacteroidia</taxon>
        <taxon>Bacteroidales</taxon>
        <taxon>Rikenellaceae</taxon>
        <taxon>Acetobacteroides</taxon>
    </lineage>
</organism>
<dbReference type="RefSeq" id="WP_131839089.1">
    <property type="nucleotide sequence ID" value="NZ_SLWB01000006.1"/>
</dbReference>
<dbReference type="EMBL" id="SLWB01000006">
    <property type="protein sequence ID" value="TCN68508.1"/>
    <property type="molecule type" value="Genomic_DNA"/>
</dbReference>
<evidence type="ECO:0000313" key="2">
    <source>
        <dbReference type="EMBL" id="TCN68508.1"/>
    </source>
</evidence>
<evidence type="ECO:0000313" key="3">
    <source>
        <dbReference type="Proteomes" id="UP000294830"/>
    </source>
</evidence>
<protein>
    <submittedName>
        <fullName evidence="2">Uncharacterized protein</fullName>
    </submittedName>
</protein>
<dbReference type="AlphaFoldDB" id="A0A4R2EHP9"/>
<dbReference type="OrthoDB" id="1161404at2"/>
<dbReference type="Proteomes" id="UP000294830">
    <property type="component" value="Unassembled WGS sequence"/>
</dbReference>
<gene>
    <name evidence="2" type="ORF">CLV25_10690</name>
</gene>